<dbReference type="EMBL" id="JABSND010000086">
    <property type="protein sequence ID" value="KAI6298654.1"/>
    <property type="molecule type" value="Genomic_DNA"/>
</dbReference>
<evidence type="ECO:0000313" key="7">
    <source>
        <dbReference type="Proteomes" id="UP001059893"/>
    </source>
</evidence>
<evidence type="ECO:0000256" key="1">
    <source>
        <dbReference type="ARBA" id="ARBA00006759"/>
    </source>
</evidence>
<evidence type="ECO:0000256" key="2">
    <source>
        <dbReference type="ARBA" id="ARBA00022723"/>
    </source>
</evidence>
<dbReference type="CDD" id="cd07722">
    <property type="entry name" value="LACTB2-like_MBL-fold"/>
    <property type="match status" value="1"/>
</dbReference>
<dbReference type="PANTHER" id="PTHR23131:SF0">
    <property type="entry name" value="ENDORIBONUCLEASE LACTB2"/>
    <property type="match status" value="1"/>
</dbReference>
<sequence length="309" mass="34138">MTVWARALSHLQRSQAKMATQLPHLPEVERLSPACVRILGGNPGKFTLQGTNTYLVGTGRGRILVDTGEGRSSWITALTRALREEDATVTDVILTHWHPDHVGGVKDVLAHVNADARVHKKHRPSHDDDQELDIQDGDVFRADGASLTAVHSPGHTTDHIALVLQEEDAMFTGDNVLGHGTSVYEDLGDYMRSLGKMQPLFRGRAYPGHGPVIDNGPAKIQEYIFHRQQREDQVLQTLQSTTKDASDPGADNSRGLTSGELVKIIYSDVREELHPAAEKGVRQILGKLQQEQKVLPYGDKWLVRARSPL</sequence>
<dbReference type="InterPro" id="IPR036388">
    <property type="entry name" value="WH-like_DNA-bd_sf"/>
</dbReference>
<name>A0ABQ8NKU0_PYRGI</name>
<protein>
    <recommendedName>
        <fullName evidence="5">Metallo-beta-lactamase domain-containing protein</fullName>
    </recommendedName>
</protein>
<dbReference type="Gene3D" id="1.10.10.10">
    <property type="entry name" value="Winged helix-like DNA-binding domain superfamily/Winged helix DNA-binding domain"/>
    <property type="match status" value="1"/>
</dbReference>
<evidence type="ECO:0000259" key="5">
    <source>
        <dbReference type="SMART" id="SM00849"/>
    </source>
</evidence>
<dbReference type="Pfam" id="PF00753">
    <property type="entry name" value="Lactamase_B"/>
    <property type="match status" value="1"/>
</dbReference>
<evidence type="ECO:0000256" key="3">
    <source>
        <dbReference type="ARBA" id="ARBA00022801"/>
    </source>
</evidence>
<dbReference type="SUPFAM" id="SSF56281">
    <property type="entry name" value="Metallo-hydrolase/oxidoreductase"/>
    <property type="match status" value="1"/>
</dbReference>
<dbReference type="SMART" id="SM00849">
    <property type="entry name" value="Lactamase_B"/>
    <property type="match status" value="1"/>
</dbReference>
<dbReference type="Pfam" id="PF17778">
    <property type="entry name" value="WHD_BLACT"/>
    <property type="match status" value="1"/>
</dbReference>
<comment type="caution">
    <text evidence="6">The sequence shown here is derived from an EMBL/GenBank/DDBJ whole genome shotgun (WGS) entry which is preliminary data.</text>
</comment>
<proteinExistence type="inferred from homology"/>
<comment type="similarity">
    <text evidence="1">Belongs to the metallo-beta-lactamase superfamily. Glyoxalase II family.</text>
</comment>
<dbReference type="PANTHER" id="PTHR23131">
    <property type="entry name" value="ENDORIBONUCLEASE LACTB2"/>
    <property type="match status" value="1"/>
</dbReference>
<feature type="domain" description="Metallo-beta-lactamase" evidence="5">
    <location>
        <begin position="50"/>
        <end position="209"/>
    </location>
</feature>
<dbReference type="InterPro" id="IPR036866">
    <property type="entry name" value="RibonucZ/Hydroxyglut_hydro"/>
</dbReference>
<keyword evidence="4" id="KW-0862">Zinc</keyword>
<gene>
    <name evidence="6" type="ORF">MCOR33_005300</name>
</gene>
<reference evidence="6" key="1">
    <citation type="submission" date="2021-01" db="EMBL/GenBank/DDBJ databases">
        <title>Deciphering the adaptive evolutionary patterns associated with biogeogrpahic diversity in the finger millet blast pathogen Magnaporthe oryzae in Eastern Africa.</title>
        <authorList>
            <person name="Onyema G."/>
            <person name="Shittu T.A."/>
            <person name="Dodsworth S."/>
            <person name="Devilliers S."/>
            <person name="Muthumeenakshi S."/>
            <person name="Sreenivasaprasad S."/>
        </authorList>
    </citation>
    <scope>NUCLEOTIDE SEQUENCE</scope>
    <source>
        <strain evidence="6">D15/s37</strain>
    </source>
</reference>
<evidence type="ECO:0000313" key="6">
    <source>
        <dbReference type="EMBL" id="KAI6298654.1"/>
    </source>
</evidence>
<keyword evidence="2" id="KW-0479">Metal-binding</keyword>
<dbReference type="InterPro" id="IPR041516">
    <property type="entry name" value="LACTB2_WH"/>
</dbReference>
<dbReference type="Gene3D" id="3.60.15.10">
    <property type="entry name" value="Ribonuclease Z/Hydroxyacylglutathione hydrolase-like"/>
    <property type="match status" value="1"/>
</dbReference>
<dbReference type="InterPro" id="IPR050662">
    <property type="entry name" value="Sec-metab_biosynth-thioest"/>
</dbReference>
<evidence type="ECO:0000256" key="4">
    <source>
        <dbReference type="ARBA" id="ARBA00022833"/>
    </source>
</evidence>
<dbReference type="InterPro" id="IPR001279">
    <property type="entry name" value="Metallo-B-lactamas"/>
</dbReference>
<accession>A0ABQ8NKU0</accession>
<dbReference type="Proteomes" id="UP001059893">
    <property type="component" value="Unassembled WGS sequence"/>
</dbReference>
<organism evidence="6 7">
    <name type="scientific">Pyricularia grisea</name>
    <name type="common">Crabgrass-specific blast fungus</name>
    <name type="synonym">Magnaporthe grisea</name>
    <dbReference type="NCBI Taxonomy" id="148305"/>
    <lineage>
        <taxon>Eukaryota</taxon>
        <taxon>Fungi</taxon>
        <taxon>Dikarya</taxon>
        <taxon>Ascomycota</taxon>
        <taxon>Pezizomycotina</taxon>
        <taxon>Sordariomycetes</taxon>
        <taxon>Sordariomycetidae</taxon>
        <taxon>Magnaporthales</taxon>
        <taxon>Pyriculariaceae</taxon>
        <taxon>Pyricularia</taxon>
    </lineage>
</organism>
<keyword evidence="7" id="KW-1185">Reference proteome</keyword>
<keyword evidence="3" id="KW-0378">Hydrolase</keyword>
<dbReference type="InterPro" id="IPR047921">
    <property type="entry name" value="LACTB2-like_MBL-fold"/>
</dbReference>